<evidence type="ECO:0000313" key="5">
    <source>
        <dbReference type="Proteomes" id="UP000183983"/>
    </source>
</evidence>
<evidence type="ECO:0000256" key="1">
    <source>
        <dbReference type="ARBA" id="ARBA00022737"/>
    </source>
</evidence>
<gene>
    <name evidence="4" type="ORF">SAMN05216593_11820</name>
</gene>
<feature type="repeat" description="ANK" evidence="3">
    <location>
        <begin position="117"/>
        <end position="149"/>
    </location>
</feature>
<evidence type="ECO:0000256" key="3">
    <source>
        <dbReference type="PROSITE-ProRule" id="PRU00023"/>
    </source>
</evidence>
<dbReference type="SMART" id="SM00248">
    <property type="entry name" value="ANK"/>
    <property type="match status" value="3"/>
</dbReference>
<dbReference type="EMBL" id="FRDA01000018">
    <property type="protein sequence ID" value="SHN25420.1"/>
    <property type="molecule type" value="Genomic_DNA"/>
</dbReference>
<protein>
    <submittedName>
        <fullName evidence="4">Ankyrin repeat-containing protein</fullName>
    </submittedName>
</protein>
<sequence>MMKKLLIRMMAVAMGKRKRKTLPKDFGQLLDSASFAELIAVFDACELEATGGYSKSTALGFYNCPDDLVRWLVERGADIDARDHYQRTALHHRSSSWKGGVDLLLDLGADIEAQDYQDETPLHAAVKSHKADALAALIRRGANTEIRTRQGHSLLHLALITTSNADIAATAKIAQILLDAGSQIEDAMRSEVQRIGRGFEFSRAGFNPDYLEATDAGLATLYRLFNVTPVAARTLHDGQAAIVVAAGDWPAQHQHLWELLVPSSGAATTVQGEVIRISGRLSREINGNGSANWDADFKKMLNALVGHFGSAVPLGDLELAEARTLAAELKNGTDPAEHSDRLCELAVCWVIANPQPLPLSAPSYRR</sequence>
<dbReference type="GO" id="GO:0085020">
    <property type="term" value="P:protein K6-linked ubiquitination"/>
    <property type="evidence" value="ECO:0007669"/>
    <property type="project" value="TreeGrafter"/>
</dbReference>
<accession>A0A1M7Q5I1</accession>
<dbReference type="PANTHER" id="PTHR24171:SF8">
    <property type="entry name" value="BRCA1-ASSOCIATED RING DOMAIN PROTEIN 1"/>
    <property type="match status" value="1"/>
</dbReference>
<evidence type="ECO:0000256" key="2">
    <source>
        <dbReference type="ARBA" id="ARBA00023043"/>
    </source>
</evidence>
<dbReference type="Pfam" id="PF12796">
    <property type="entry name" value="Ank_2"/>
    <property type="match status" value="1"/>
</dbReference>
<organism evidence="4 5">
    <name type="scientific">Pseudomonas asturiensis</name>
    <dbReference type="NCBI Taxonomy" id="1190415"/>
    <lineage>
        <taxon>Bacteria</taxon>
        <taxon>Pseudomonadati</taxon>
        <taxon>Pseudomonadota</taxon>
        <taxon>Gammaproteobacteria</taxon>
        <taxon>Pseudomonadales</taxon>
        <taxon>Pseudomonadaceae</taxon>
        <taxon>Pseudomonas</taxon>
    </lineage>
</organism>
<name>A0A1M7Q5I1_9PSED</name>
<dbReference type="InterPro" id="IPR002110">
    <property type="entry name" value="Ankyrin_rpt"/>
</dbReference>
<dbReference type="PROSITE" id="PS50297">
    <property type="entry name" value="ANK_REP_REGION"/>
    <property type="match status" value="1"/>
</dbReference>
<dbReference type="Gene3D" id="1.25.40.20">
    <property type="entry name" value="Ankyrin repeat-containing domain"/>
    <property type="match status" value="1"/>
</dbReference>
<keyword evidence="2 3" id="KW-0040">ANK repeat</keyword>
<dbReference type="PROSITE" id="PS50088">
    <property type="entry name" value="ANK_REPEAT"/>
    <property type="match status" value="1"/>
</dbReference>
<evidence type="ECO:0000313" key="4">
    <source>
        <dbReference type="EMBL" id="SHN25420.1"/>
    </source>
</evidence>
<dbReference type="SUPFAM" id="SSF48403">
    <property type="entry name" value="Ankyrin repeat"/>
    <property type="match status" value="1"/>
</dbReference>
<dbReference type="InterPro" id="IPR036770">
    <property type="entry name" value="Ankyrin_rpt-contain_sf"/>
</dbReference>
<dbReference type="PANTHER" id="PTHR24171">
    <property type="entry name" value="ANKYRIN REPEAT DOMAIN-CONTAINING PROTEIN 39-RELATED"/>
    <property type="match status" value="1"/>
</dbReference>
<dbReference type="Proteomes" id="UP000183983">
    <property type="component" value="Unassembled WGS sequence"/>
</dbReference>
<dbReference type="AlphaFoldDB" id="A0A1M7Q5I1"/>
<dbReference type="STRING" id="1190415.SAMN05216593_11820"/>
<proteinExistence type="predicted"/>
<reference evidence="4 5" key="1">
    <citation type="submission" date="2016-11" db="EMBL/GenBank/DDBJ databases">
        <authorList>
            <person name="Jaros S."/>
            <person name="Januszkiewicz K."/>
            <person name="Wedrychowicz H."/>
        </authorList>
    </citation>
    <scope>NUCLEOTIDE SEQUENCE [LARGE SCALE GENOMIC DNA]</scope>
    <source>
        <strain evidence="4 5">LMG 26898</strain>
    </source>
</reference>
<dbReference type="GO" id="GO:0004842">
    <property type="term" value="F:ubiquitin-protein transferase activity"/>
    <property type="evidence" value="ECO:0007669"/>
    <property type="project" value="TreeGrafter"/>
</dbReference>
<dbReference type="Pfam" id="PF13637">
    <property type="entry name" value="Ank_4"/>
    <property type="match status" value="1"/>
</dbReference>
<keyword evidence="1" id="KW-0677">Repeat</keyword>